<sequence>MLISVIGAPGSGKGTLLTLLSTEFPSIFSHFSLGDHLRQLLLQSTHQQQHQQQQQQQQQKPLLKPHVREQIQRSELLSLKDLLPILKEGLQEKEFSLREKVEGKDNEKENQRKEKILLLDGFPRDISQIKLTGMSDDDEKAEGLEILQPDLVLFFDCPGEIARKRYLSRGLPGRDVDVRIFERRFEEFERLNGDVVEGFEKRGILIRIDTSQDTETSYRRLLRALRDSGYAICEEVGSLEKGGGKETE</sequence>
<dbReference type="Pfam" id="PF13207">
    <property type="entry name" value="AAA_17"/>
    <property type="match status" value="1"/>
</dbReference>
<evidence type="ECO:0000256" key="2">
    <source>
        <dbReference type="ARBA" id="ARBA00022741"/>
    </source>
</evidence>
<dbReference type="eggNOG" id="KOG3079">
    <property type="taxonomic scope" value="Eukaryota"/>
</dbReference>
<dbReference type="PANTHER" id="PTHR23359">
    <property type="entry name" value="NUCLEOTIDE KINASE"/>
    <property type="match status" value="1"/>
</dbReference>
<dbReference type="InterPro" id="IPR000850">
    <property type="entry name" value="Adenylat/UMP-CMP_kin"/>
</dbReference>
<dbReference type="InterPro" id="IPR033690">
    <property type="entry name" value="Adenylat_kinase_CS"/>
</dbReference>
<dbReference type="STRING" id="692275.M3D3A6"/>
<dbReference type="Gene3D" id="3.40.50.300">
    <property type="entry name" value="P-loop containing nucleotide triphosphate hydrolases"/>
    <property type="match status" value="1"/>
</dbReference>
<evidence type="ECO:0000313" key="6">
    <source>
        <dbReference type="Proteomes" id="UP000016931"/>
    </source>
</evidence>
<dbReference type="OMA" id="GRAPNMV"/>
<dbReference type="InterPro" id="IPR027417">
    <property type="entry name" value="P-loop_NTPase"/>
</dbReference>
<gene>
    <name evidence="5" type="ORF">SEPMUDRAFT_107908</name>
</gene>
<evidence type="ECO:0000256" key="1">
    <source>
        <dbReference type="ARBA" id="ARBA00022679"/>
    </source>
</evidence>
<evidence type="ECO:0000256" key="3">
    <source>
        <dbReference type="ARBA" id="ARBA00022777"/>
    </source>
</evidence>
<feature type="region of interest" description="Disordered" evidence="4">
    <location>
        <begin position="44"/>
        <end position="65"/>
    </location>
</feature>
<organism evidence="5 6">
    <name type="scientific">Sphaerulina musiva (strain SO2202)</name>
    <name type="common">Poplar stem canker fungus</name>
    <name type="synonym">Septoria musiva</name>
    <dbReference type="NCBI Taxonomy" id="692275"/>
    <lineage>
        <taxon>Eukaryota</taxon>
        <taxon>Fungi</taxon>
        <taxon>Dikarya</taxon>
        <taxon>Ascomycota</taxon>
        <taxon>Pezizomycotina</taxon>
        <taxon>Dothideomycetes</taxon>
        <taxon>Dothideomycetidae</taxon>
        <taxon>Mycosphaerellales</taxon>
        <taxon>Mycosphaerellaceae</taxon>
        <taxon>Sphaerulina</taxon>
    </lineage>
</organism>
<keyword evidence="6" id="KW-1185">Reference proteome</keyword>
<dbReference type="GO" id="GO:0019205">
    <property type="term" value="F:nucleobase-containing compound kinase activity"/>
    <property type="evidence" value="ECO:0007669"/>
    <property type="project" value="InterPro"/>
</dbReference>
<dbReference type="EMBL" id="KB456264">
    <property type="protein sequence ID" value="EMF12379.1"/>
    <property type="molecule type" value="Genomic_DNA"/>
</dbReference>
<dbReference type="AlphaFoldDB" id="M3D3A6"/>
<dbReference type="RefSeq" id="XP_016760500.1">
    <property type="nucleotide sequence ID" value="XM_016900706.1"/>
</dbReference>
<protein>
    <submittedName>
        <fullName evidence="5">p-loop containing nucleoside triphosphate hydrolase protein</fullName>
    </submittedName>
</protein>
<reference evidence="5 6" key="1">
    <citation type="journal article" date="2012" name="PLoS Pathog.">
        <title>Diverse lifestyles and strategies of plant pathogenesis encoded in the genomes of eighteen Dothideomycetes fungi.</title>
        <authorList>
            <person name="Ohm R.A."/>
            <person name="Feau N."/>
            <person name="Henrissat B."/>
            <person name="Schoch C.L."/>
            <person name="Horwitz B.A."/>
            <person name="Barry K.W."/>
            <person name="Condon B.J."/>
            <person name="Copeland A.C."/>
            <person name="Dhillon B."/>
            <person name="Glaser F."/>
            <person name="Hesse C.N."/>
            <person name="Kosti I."/>
            <person name="LaButti K."/>
            <person name="Lindquist E.A."/>
            <person name="Lucas S."/>
            <person name="Salamov A.A."/>
            <person name="Bradshaw R.E."/>
            <person name="Ciuffetti L."/>
            <person name="Hamelin R.C."/>
            <person name="Kema G.H.J."/>
            <person name="Lawrence C."/>
            <person name="Scott J.A."/>
            <person name="Spatafora J.W."/>
            <person name="Turgeon B.G."/>
            <person name="de Wit P.J.G.M."/>
            <person name="Zhong S."/>
            <person name="Goodwin S.B."/>
            <person name="Grigoriev I.V."/>
        </authorList>
    </citation>
    <scope>NUCLEOTIDE SEQUENCE [LARGE SCALE GENOMIC DNA]</scope>
    <source>
        <strain evidence="5 6">SO2202</strain>
    </source>
</reference>
<accession>M3D3A6</accession>
<dbReference type="GO" id="GO:0016787">
    <property type="term" value="F:hydrolase activity"/>
    <property type="evidence" value="ECO:0007669"/>
    <property type="project" value="UniProtKB-KW"/>
</dbReference>
<dbReference type="PROSITE" id="PS00113">
    <property type="entry name" value="ADENYLATE_KINASE"/>
    <property type="match status" value="1"/>
</dbReference>
<dbReference type="GeneID" id="27897843"/>
<dbReference type="SUPFAM" id="SSF52540">
    <property type="entry name" value="P-loop containing nucleoside triphosphate hydrolases"/>
    <property type="match status" value="1"/>
</dbReference>
<dbReference type="GO" id="GO:0006139">
    <property type="term" value="P:nucleobase-containing compound metabolic process"/>
    <property type="evidence" value="ECO:0007669"/>
    <property type="project" value="InterPro"/>
</dbReference>
<dbReference type="OrthoDB" id="442176at2759"/>
<proteinExistence type="predicted"/>
<dbReference type="Proteomes" id="UP000016931">
    <property type="component" value="Unassembled WGS sequence"/>
</dbReference>
<name>M3D3A6_SPHMS</name>
<evidence type="ECO:0000256" key="4">
    <source>
        <dbReference type="SAM" id="MobiDB-lite"/>
    </source>
</evidence>
<keyword evidence="1" id="KW-0808">Transferase</keyword>
<keyword evidence="2" id="KW-0547">Nucleotide-binding</keyword>
<evidence type="ECO:0000313" key="5">
    <source>
        <dbReference type="EMBL" id="EMF12379.1"/>
    </source>
</evidence>
<keyword evidence="5" id="KW-0378">Hydrolase</keyword>
<dbReference type="HOGENOM" id="CLU_1120704_0_0_1"/>
<keyword evidence="3" id="KW-0418">Kinase</keyword>
<feature type="compositionally biased region" description="Low complexity" evidence="4">
    <location>
        <begin position="44"/>
        <end position="62"/>
    </location>
</feature>
<dbReference type="GO" id="GO:0005524">
    <property type="term" value="F:ATP binding"/>
    <property type="evidence" value="ECO:0007669"/>
    <property type="project" value="InterPro"/>
</dbReference>